<dbReference type="InterPro" id="IPR011333">
    <property type="entry name" value="SKP1/BTB/POZ_sf"/>
</dbReference>
<feature type="region of interest" description="Disordered" evidence="2">
    <location>
        <begin position="374"/>
        <end position="402"/>
    </location>
</feature>
<gene>
    <name evidence="4" type="ORF">CCMP2556_LOCUS24292</name>
</gene>
<dbReference type="Proteomes" id="UP001642484">
    <property type="component" value="Unassembled WGS sequence"/>
</dbReference>
<dbReference type="PROSITE" id="PS50097">
    <property type="entry name" value="BTB"/>
    <property type="match status" value="1"/>
</dbReference>
<evidence type="ECO:0000313" key="4">
    <source>
        <dbReference type="EMBL" id="CAK9046808.1"/>
    </source>
</evidence>
<dbReference type="PANTHER" id="PTHR24413">
    <property type="entry name" value="SPECKLE-TYPE POZ PROTEIN"/>
    <property type="match status" value="1"/>
</dbReference>
<dbReference type="SMART" id="SM00225">
    <property type="entry name" value="BTB"/>
    <property type="match status" value="1"/>
</dbReference>
<feature type="compositionally biased region" description="Low complexity" evidence="2">
    <location>
        <begin position="385"/>
        <end position="396"/>
    </location>
</feature>
<evidence type="ECO:0000259" key="3">
    <source>
        <dbReference type="PROSITE" id="PS50097"/>
    </source>
</evidence>
<dbReference type="SUPFAM" id="SSF54695">
    <property type="entry name" value="POZ domain"/>
    <property type="match status" value="1"/>
</dbReference>
<dbReference type="InterPro" id="IPR000210">
    <property type="entry name" value="BTB/POZ_dom"/>
</dbReference>
<organism evidence="4 5">
    <name type="scientific">Durusdinium trenchii</name>
    <dbReference type="NCBI Taxonomy" id="1381693"/>
    <lineage>
        <taxon>Eukaryota</taxon>
        <taxon>Sar</taxon>
        <taxon>Alveolata</taxon>
        <taxon>Dinophyceae</taxon>
        <taxon>Suessiales</taxon>
        <taxon>Symbiodiniaceae</taxon>
        <taxon>Durusdinium</taxon>
    </lineage>
</organism>
<evidence type="ECO:0000256" key="2">
    <source>
        <dbReference type="SAM" id="MobiDB-lite"/>
    </source>
</evidence>
<evidence type="ECO:0000256" key="1">
    <source>
        <dbReference type="SAM" id="Coils"/>
    </source>
</evidence>
<name>A0ABP0M6K2_9DINO</name>
<feature type="domain" description="BTB" evidence="3">
    <location>
        <begin position="518"/>
        <end position="588"/>
    </location>
</feature>
<dbReference type="CDD" id="cd18186">
    <property type="entry name" value="BTB_POZ_ZBTB_KLHL-like"/>
    <property type="match status" value="1"/>
</dbReference>
<dbReference type="Pfam" id="PF00651">
    <property type="entry name" value="BTB"/>
    <property type="match status" value="1"/>
</dbReference>
<keyword evidence="1" id="KW-0175">Coiled coil</keyword>
<dbReference type="EMBL" id="CAXAMN010015891">
    <property type="protein sequence ID" value="CAK9046808.1"/>
    <property type="molecule type" value="Genomic_DNA"/>
</dbReference>
<comment type="caution">
    <text evidence="4">The sequence shown here is derived from an EMBL/GenBank/DDBJ whole genome shotgun (WGS) entry which is preliminary data.</text>
</comment>
<reference evidence="4 5" key="1">
    <citation type="submission" date="2024-02" db="EMBL/GenBank/DDBJ databases">
        <authorList>
            <person name="Chen Y."/>
            <person name="Shah S."/>
            <person name="Dougan E. K."/>
            <person name="Thang M."/>
            <person name="Chan C."/>
        </authorList>
    </citation>
    <scope>NUCLEOTIDE SEQUENCE [LARGE SCALE GENOMIC DNA]</scope>
</reference>
<sequence length="792" mass="88872">MSVHPAVLLPADAGDVPEDLRCALRAAAAAAAPGADVLGLRAARPSGGDVWVHRAMVEIRCPRKFPKLRPRAPQTSLCRRWFANGEGMVSIHRLAVYIHEEINGTFEDIFPQLSERVDTLEYPNNGSSTLVTMEDAIVIVEDIGAHADRLKTFLADDERADKAIGPFEDDSEGPGFSRPRHPCHTGRGFELGGNAPIPVERDGWNEDLSTEELRARSAREADGIWFKPSLGMGFEVHSRNGTYILKRRKMDRFPTDPVFNVWYQTHMSPGWMPCAGQCANGTPPRWWKVSDEEPRFLNEELKRKHCVGFCAMARRAETKAKKATQMLSLDVSLDALRHFVEYLYTDRLDGDLAVPLTAELMRLARERWREEGDFFSPGQRRRSPAPEGSPEPSGSGDPPGPRCAMQRLYTLCEAHLFFRLSMETAVEILLVSIQGKSKSLEQNVYKWFAREKPALDISFNRHLMTALKDHPEELAKAIAAAAGNDHLSSEASRAEDVVKALPPPRLKFDLLELLASPGDCRLVAEQLDVSAHRFMLAARSRYFASMLASPMREARTGELPVQTVPTPSKKSIQALLEFLYTGSLTASIESLRPADFMDLLMVLDEGGGENYLQLAPETYTSLRRKVEGLVVAKVDSKNMWMILRRAKLLKNPDISAHALKKVVKKTDFEDAESFQQWCQGRDQGLVWSEQLEVQLLQDVLKQKCKQQQKLKQKLQKRVEAWTLQVEKPFPESSGVYNCRGRRYLLRSDTAVGSACANEIGSISAIFEEEVRATRGHEPFRVGFAHLIDVIYP</sequence>
<protein>
    <recommendedName>
        <fullName evidence="3">BTB domain-containing protein</fullName>
    </recommendedName>
</protein>
<dbReference type="Gene3D" id="3.30.710.10">
    <property type="entry name" value="Potassium Channel Kv1.1, Chain A"/>
    <property type="match status" value="2"/>
</dbReference>
<proteinExistence type="predicted"/>
<feature type="coiled-coil region" evidence="1">
    <location>
        <begin position="697"/>
        <end position="724"/>
    </location>
</feature>
<keyword evidence="5" id="KW-1185">Reference proteome</keyword>
<evidence type="ECO:0000313" key="5">
    <source>
        <dbReference type="Proteomes" id="UP001642484"/>
    </source>
</evidence>
<accession>A0ABP0M6K2</accession>